<dbReference type="AlphaFoldDB" id="A0A8J6FNR6"/>
<evidence type="ECO:0000313" key="2">
    <source>
        <dbReference type="Proteomes" id="UP000770717"/>
    </source>
</evidence>
<name>A0A8J6FNR6_ELECQ</name>
<organism evidence="1 2">
    <name type="scientific">Eleutherodactylus coqui</name>
    <name type="common">Puerto Rican coqui</name>
    <dbReference type="NCBI Taxonomy" id="57060"/>
    <lineage>
        <taxon>Eukaryota</taxon>
        <taxon>Metazoa</taxon>
        <taxon>Chordata</taxon>
        <taxon>Craniata</taxon>
        <taxon>Vertebrata</taxon>
        <taxon>Euteleostomi</taxon>
        <taxon>Amphibia</taxon>
        <taxon>Batrachia</taxon>
        <taxon>Anura</taxon>
        <taxon>Neobatrachia</taxon>
        <taxon>Hyloidea</taxon>
        <taxon>Eleutherodactylidae</taxon>
        <taxon>Eleutherodactylinae</taxon>
        <taxon>Eleutherodactylus</taxon>
        <taxon>Eleutherodactylus</taxon>
    </lineage>
</organism>
<evidence type="ECO:0000313" key="1">
    <source>
        <dbReference type="EMBL" id="KAG9491147.1"/>
    </source>
</evidence>
<keyword evidence="2" id="KW-1185">Reference proteome</keyword>
<comment type="caution">
    <text evidence="1">The sequence shown here is derived from an EMBL/GenBank/DDBJ whole genome shotgun (WGS) entry which is preliminary data.</text>
</comment>
<protein>
    <submittedName>
        <fullName evidence="1">Uncharacterized protein</fullName>
    </submittedName>
</protein>
<sequence>MIISPQFVGLANEHRHSKLFGKGLLIRSYNWHQMCSYYKDLKLVCAWGLTRKYCSVPWGLFPRLSS</sequence>
<reference evidence="1" key="1">
    <citation type="thesis" date="2020" institute="ProQuest LLC" country="789 East Eisenhower Parkway, Ann Arbor, MI, USA">
        <title>Comparative Genomics and Chromosome Evolution.</title>
        <authorList>
            <person name="Mudd A.B."/>
        </authorList>
    </citation>
    <scope>NUCLEOTIDE SEQUENCE</scope>
    <source>
        <strain evidence="1">HN-11 Male</strain>
        <tissue evidence="1">Kidney and liver</tissue>
    </source>
</reference>
<gene>
    <name evidence="1" type="ORF">GDO78_006490</name>
</gene>
<accession>A0A8J6FNR6</accession>
<proteinExistence type="predicted"/>
<dbReference type="EMBL" id="WNTK01000002">
    <property type="protein sequence ID" value="KAG9491147.1"/>
    <property type="molecule type" value="Genomic_DNA"/>
</dbReference>
<dbReference type="Proteomes" id="UP000770717">
    <property type="component" value="Unassembled WGS sequence"/>
</dbReference>